<feature type="domain" description="BIG2" evidence="2">
    <location>
        <begin position="663"/>
        <end position="736"/>
    </location>
</feature>
<protein>
    <submittedName>
        <fullName evidence="3">Ig-like domain-containing protein</fullName>
    </submittedName>
</protein>
<feature type="domain" description="BIG2" evidence="2">
    <location>
        <begin position="34"/>
        <end position="107"/>
    </location>
</feature>
<keyword evidence="1" id="KW-0732">Signal</keyword>
<reference evidence="3" key="1">
    <citation type="journal article" date="2021" name="PeerJ">
        <title>Extensive microbial diversity within the chicken gut microbiome revealed by metagenomics and culture.</title>
        <authorList>
            <person name="Gilroy R."/>
            <person name="Ravi A."/>
            <person name="Getino M."/>
            <person name="Pursley I."/>
            <person name="Horton D.L."/>
            <person name="Alikhan N.F."/>
            <person name="Baker D."/>
            <person name="Gharbi K."/>
            <person name="Hall N."/>
            <person name="Watson M."/>
            <person name="Adriaenssens E.M."/>
            <person name="Foster-Nyarko E."/>
            <person name="Jarju S."/>
            <person name="Secka A."/>
            <person name="Antonio M."/>
            <person name="Oren A."/>
            <person name="Chaudhuri R.R."/>
            <person name="La Ragione R."/>
            <person name="Hildebrand F."/>
            <person name="Pallen M.J."/>
        </authorList>
    </citation>
    <scope>NUCLEOTIDE SEQUENCE</scope>
    <source>
        <strain evidence="3">12435</strain>
    </source>
</reference>
<evidence type="ECO:0000256" key="1">
    <source>
        <dbReference type="SAM" id="SignalP"/>
    </source>
</evidence>
<gene>
    <name evidence="3" type="ORF">H9892_00790</name>
</gene>
<evidence type="ECO:0000313" key="4">
    <source>
        <dbReference type="Proteomes" id="UP000823990"/>
    </source>
</evidence>
<evidence type="ECO:0000259" key="2">
    <source>
        <dbReference type="SMART" id="SM00635"/>
    </source>
</evidence>
<dbReference type="InterPro" id="IPR022038">
    <property type="entry name" value="Ig-like_bact"/>
</dbReference>
<organism evidence="3 4">
    <name type="scientific">Candidatus Protoclostridium stercorigallinarum</name>
    <dbReference type="NCBI Taxonomy" id="2838741"/>
    <lineage>
        <taxon>Bacteria</taxon>
        <taxon>Bacillati</taxon>
        <taxon>Bacillota</taxon>
        <taxon>Clostridia</taxon>
        <taxon>Candidatus Protoclostridium</taxon>
    </lineage>
</organism>
<dbReference type="Pfam" id="PF07523">
    <property type="entry name" value="Big_3"/>
    <property type="match status" value="1"/>
</dbReference>
<dbReference type="AlphaFoldDB" id="A0A9D1PYY8"/>
<dbReference type="Proteomes" id="UP000823990">
    <property type="component" value="Unassembled WGS sequence"/>
</dbReference>
<dbReference type="EMBL" id="DXHS01000012">
    <property type="protein sequence ID" value="HIW01868.1"/>
    <property type="molecule type" value="Genomic_DNA"/>
</dbReference>
<reference evidence="3" key="2">
    <citation type="submission" date="2021-04" db="EMBL/GenBank/DDBJ databases">
        <authorList>
            <person name="Gilroy R."/>
        </authorList>
    </citation>
    <scope>NUCLEOTIDE SEQUENCE</scope>
    <source>
        <strain evidence="3">12435</strain>
    </source>
</reference>
<dbReference type="SUPFAM" id="SSF49373">
    <property type="entry name" value="Invasin/intimin cell-adhesion fragments"/>
    <property type="match status" value="2"/>
</dbReference>
<dbReference type="Gene3D" id="2.60.120.260">
    <property type="entry name" value="Galactose-binding domain-like"/>
    <property type="match status" value="3"/>
</dbReference>
<comment type="caution">
    <text evidence="3">The sequence shown here is derived from an EMBL/GenBank/DDBJ whole genome shotgun (WGS) entry which is preliminary data.</text>
</comment>
<dbReference type="InterPro" id="IPR008979">
    <property type="entry name" value="Galactose-bd-like_sf"/>
</dbReference>
<dbReference type="Gene3D" id="2.60.40.3630">
    <property type="match status" value="1"/>
</dbReference>
<dbReference type="Pfam" id="PF02368">
    <property type="entry name" value="Big_2"/>
    <property type="match status" value="2"/>
</dbReference>
<dbReference type="InterPro" id="IPR003343">
    <property type="entry name" value="Big_2"/>
</dbReference>
<feature type="signal peptide" evidence="1">
    <location>
        <begin position="1"/>
        <end position="27"/>
    </location>
</feature>
<name>A0A9D1PYY8_9FIRM</name>
<feature type="chain" id="PRO_5038591660" evidence="1">
    <location>
        <begin position="28"/>
        <end position="897"/>
    </location>
</feature>
<dbReference type="PROSITE" id="PS51257">
    <property type="entry name" value="PROKAR_LIPOPROTEIN"/>
    <property type="match status" value="1"/>
</dbReference>
<proteinExistence type="predicted"/>
<dbReference type="SMART" id="SM00635">
    <property type="entry name" value="BID_2"/>
    <property type="match status" value="2"/>
</dbReference>
<dbReference type="Gene3D" id="2.60.40.1080">
    <property type="match status" value="2"/>
</dbReference>
<evidence type="ECO:0000313" key="3">
    <source>
        <dbReference type="EMBL" id="HIW01868.1"/>
    </source>
</evidence>
<sequence length="897" mass="94131">MRGKIIFRELTVIVVCLVLALSAVLFAACGDGDKVNGITLDRTDVSIETGETVTLTATVDPEGTEVEWSTSAAGVATVSDGVVTAVGAGTATITATAGDKTATCKVTVTEPAVPESLKVTSSRTRYNLGDMLDLSSISVSATMSDGSTQVVRPADCDITLSAGNSDTLELTELGDVTVTFSYEGASGSVKISVLNSFILQAEDRDICEWSAEFGTETTVEGGQAVSNLDGTTGASLTWSFWSDALDEVAVYVNMATGVGGVSVADMFDLRVNGRSTTVNDVIAWPADGSWDEGWVTYNEIEFGTVTVNKGYNEISLVVLDRAGNIDYIALASDESQIAGATEEQKENGIFAISDMYINASDTEFAINPVYGNPDMASHEVEYTFDGDDIMISDGKVKGVTENTVTTVTATTDFAETQFDVYVQPMEYFGELSVPDVTVFTGDSAPIRPTFSTGVSYAVDYAFEGNGISVDGNEVTGNTAGTVTVTATTAIGHTTQFDVTVYDSVSTAVCEAEDIPEESFVAGSAGVPTITNFGDASGGAYLGNVYMNVGLRFTFSVNAEEACVSRLILGMSLPSIVPQSRFSAGLNVYVNDQLFSTEDPIVYNPDGLWEDFDRADLGYIALKEGVNTVTFEVISAYVCNIDYLEVQATAEVTDVNAPATGDVTVNTLTLDKTSAALETDEHVKLTATVDPTNVTVAWSTSDEDVAIVKDGVVTAVGEGAATITATAGNKTATCEVTVTDYDAVSVIRCEAEDIPAEGFVAGKAGTPTVTEASGASGGAYIGNTYNNMGVRFTFSVNAEEACKARLVLGMGLSGALVDASFSSGLKVYVNDVEFTTKDPVVYTYQSWETFDRAVLGEADLKEGVNTITFEVVGINAGNMDYLEVQAMSAVTDVNAPAA</sequence>
<dbReference type="InterPro" id="IPR008964">
    <property type="entry name" value="Invasin/intimin_cell_adhesion"/>
</dbReference>
<dbReference type="SUPFAM" id="SSF49785">
    <property type="entry name" value="Galactose-binding domain-like"/>
    <property type="match status" value="1"/>
</dbReference>
<accession>A0A9D1PYY8</accession>